<sequence length="248" mass="26994">MSSVAVAYRKHFLPLESNPEVFNELIHLLGASDEIAFEDILSLDEPSLLPQRPTLAAILVLPASSAFEEKKFAADAARVEYNGSGEGEPVVWFKQTIHNACGLYAILHALSNIRPLSRFFEQDSSFLRFLGDCIACQPRERARLLESSVEIERAHAAVAVKGDSAVPESAEDKVDYHYICFTLGADGCLYELDGDLKGPVSLGKVQSGKQGDILGPETISLIRGYIDQGSGNIGYSLMALVHRGNENP</sequence>
<dbReference type="Gene3D" id="3.40.532.10">
    <property type="entry name" value="Peptidase C12, ubiquitin carboxyl-terminal hydrolase"/>
    <property type="match status" value="1"/>
</dbReference>
<dbReference type="PROSITE" id="PS00140">
    <property type="entry name" value="UCH_1"/>
    <property type="match status" value="1"/>
</dbReference>
<evidence type="ECO:0000256" key="4">
    <source>
        <dbReference type="ARBA" id="ARBA00022786"/>
    </source>
</evidence>
<evidence type="ECO:0000256" key="1">
    <source>
        <dbReference type="ARBA" id="ARBA00000707"/>
    </source>
</evidence>
<accession>A0AAN7A316</accession>
<keyword evidence="3 7" id="KW-0645">Protease</keyword>
<keyword evidence="5 7" id="KW-0378">Hydrolase</keyword>
<keyword evidence="11" id="KW-1185">Reference proteome</keyword>
<comment type="catalytic activity">
    <reaction evidence="1 7 8">
        <text>Thiol-dependent hydrolysis of ester, thioester, amide, peptide and isopeptide bonds formed by the C-terminal Gly of ubiquitin (a 76-residue protein attached to proteins as an intracellular targeting signal).</text>
        <dbReference type="EC" id="3.4.19.12"/>
    </reaction>
</comment>
<feature type="active site" description="Nucleophile" evidence="7">
    <location>
        <position position="101"/>
    </location>
</feature>
<feature type="active site" description="Proton donor" evidence="7">
    <location>
        <position position="177"/>
    </location>
</feature>
<comment type="similarity">
    <text evidence="2 7 8">Belongs to the peptidase C12 family.</text>
</comment>
<evidence type="ECO:0000256" key="8">
    <source>
        <dbReference type="RuleBase" id="RU361215"/>
    </source>
</evidence>
<protein>
    <recommendedName>
        <fullName evidence="8">Ubiquitin carboxyl-terminal hydrolase</fullName>
        <ecNumber evidence="8">3.4.19.12</ecNumber>
    </recommendedName>
</protein>
<feature type="site" description="Important for enzyme activity" evidence="7">
    <location>
        <position position="193"/>
    </location>
</feature>
<dbReference type="PROSITE" id="PS52048">
    <property type="entry name" value="UCH_DOMAIN"/>
    <property type="match status" value="1"/>
</dbReference>
<dbReference type="GO" id="GO:0016579">
    <property type="term" value="P:protein deubiquitination"/>
    <property type="evidence" value="ECO:0007669"/>
    <property type="project" value="TreeGrafter"/>
</dbReference>
<evidence type="ECO:0000259" key="9">
    <source>
        <dbReference type="PROSITE" id="PS52048"/>
    </source>
</evidence>
<dbReference type="GO" id="GO:0006511">
    <property type="term" value="P:ubiquitin-dependent protein catabolic process"/>
    <property type="evidence" value="ECO:0007669"/>
    <property type="project" value="UniProtKB-UniRule"/>
</dbReference>
<keyword evidence="6 7" id="KW-0788">Thiol protease</keyword>
<dbReference type="EMBL" id="MU866448">
    <property type="protein sequence ID" value="KAK4172238.1"/>
    <property type="molecule type" value="Genomic_DNA"/>
</dbReference>
<evidence type="ECO:0000256" key="6">
    <source>
        <dbReference type="ARBA" id="ARBA00022807"/>
    </source>
</evidence>
<organism evidence="10 11">
    <name type="scientific">Triangularia setosa</name>
    <dbReference type="NCBI Taxonomy" id="2587417"/>
    <lineage>
        <taxon>Eukaryota</taxon>
        <taxon>Fungi</taxon>
        <taxon>Dikarya</taxon>
        <taxon>Ascomycota</taxon>
        <taxon>Pezizomycotina</taxon>
        <taxon>Sordariomycetes</taxon>
        <taxon>Sordariomycetidae</taxon>
        <taxon>Sordariales</taxon>
        <taxon>Podosporaceae</taxon>
        <taxon>Triangularia</taxon>
    </lineage>
</organism>
<dbReference type="AlphaFoldDB" id="A0AAN7A316"/>
<dbReference type="CDD" id="cd09616">
    <property type="entry name" value="Peptidase_C12_UCH_L1_L3"/>
    <property type="match status" value="1"/>
</dbReference>
<evidence type="ECO:0000313" key="11">
    <source>
        <dbReference type="Proteomes" id="UP001302321"/>
    </source>
</evidence>
<proteinExistence type="inferred from homology"/>
<dbReference type="PRINTS" id="PR00707">
    <property type="entry name" value="UBCTHYDRLASE"/>
</dbReference>
<name>A0AAN7A316_9PEZI</name>
<keyword evidence="4 7" id="KW-0833">Ubl conjugation pathway</keyword>
<evidence type="ECO:0000256" key="2">
    <source>
        <dbReference type="ARBA" id="ARBA00009326"/>
    </source>
</evidence>
<dbReference type="GO" id="GO:0004843">
    <property type="term" value="F:cysteine-type deubiquitinase activity"/>
    <property type="evidence" value="ECO:0007669"/>
    <property type="project" value="UniProtKB-UniRule"/>
</dbReference>
<reference evidence="10" key="1">
    <citation type="journal article" date="2023" name="Mol. Phylogenet. Evol.">
        <title>Genome-scale phylogeny and comparative genomics of the fungal order Sordariales.</title>
        <authorList>
            <person name="Hensen N."/>
            <person name="Bonometti L."/>
            <person name="Westerberg I."/>
            <person name="Brannstrom I.O."/>
            <person name="Guillou S."/>
            <person name="Cros-Aarteil S."/>
            <person name="Calhoun S."/>
            <person name="Haridas S."/>
            <person name="Kuo A."/>
            <person name="Mondo S."/>
            <person name="Pangilinan J."/>
            <person name="Riley R."/>
            <person name="LaButti K."/>
            <person name="Andreopoulos B."/>
            <person name="Lipzen A."/>
            <person name="Chen C."/>
            <person name="Yan M."/>
            <person name="Daum C."/>
            <person name="Ng V."/>
            <person name="Clum A."/>
            <person name="Steindorff A."/>
            <person name="Ohm R.A."/>
            <person name="Martin F."/>
            <person name="Silar P."/>
            <person name="Natvig D.O."/>
            <person name="Lalanne C."/>
            <person name="Gautier V."/>
            <person name="Ament-Velasquez S.L."/>
            <person name="Kruys A."/>
            <person name="Hutchinson M.I."/>
            <person name="Powell A.J."/>
            <person name="Barry K."/>
            <person name="Miller A.N."/>
            <person name="Grigoriev I.V."/>
            <person name="Debuchy R."/>
            <person name="Gladieux P."/>
            <person name="Hiltunen Thoren M."/>
            <person name="Johannesson H."/>
        </authorList>
    </citation>
    <scope>NUCLEOTIDE SEQUENCE</scope>
    <source>
        <strain evidence="10">CBS 892.96</strain>
    </source>
</reference>
<feature type="site" description="Transition state stabilizer" evidence="7">
    <location>
        <position position="95"/>
    </location>
</feature>
<dbReference type="InterPro" id="IPR001578">
    <property type="entry name" value="Peptidase_C12_UCH"/>
</dbReference>
<evidence type="ECO:0000313" key="10">
    <source>
        <dbReference type="EMBL" id="KAK4172238.1"/>
    </source>
</evidence>
<dbReference type="InterPro" id="IPR036959">
    <property type="entry name" value="Peptidase_C12_UCH_sf"/>
</dbReference>
<dbReference type="PANTHER" id="PTHR10589:SF17">
    <property type="entry name" value="UBIQUITIN CARBOXYL-TERMINAL HYDROLASE"/>
    <property type="match status" value="1"/>
</dbReference>
<dbReference type="GO" id="GO:0005737">
    <property type="term" value="C:cytoplasm"/>
    <property type="evidence" value="ECO:0007669"/>
    <property type="project" value="TreeGrafter"/>
</dbReference>
<dbReference type="InterPro" id="IPR038765">
    <property type="entry name" value="Papain-like_cys_pep_sf"/>
</dbReference>
<reference evidence="10" key="2">
    <citation type="submission" date="2023-05" db="EMBL/GenBank/DDBJ databases">
        <authorList>
            <consortium name="Lawrence Berkeley National Laboratory"/>
            <person name="Steindorff A."/>
            <person name="Hensen N."/>
            <person name="Bonometti L."/>
            <person name="Westerberg I."/>
            <person name="Brannstrom I.O."/>
            <person name="Guillou S."/>
            <person name="Cros-Aarteil S."/>
            <person name="Calhoun S."/>
            <person name="Haridas S."/>
            <person name="Kuo A."/>
            <person name="Mondo S."/>
            <person name="Pangilinan J."/>
            <person name="Riley R."/>
            <person name="Labutti K."/>
            <person name="Andreopoulos B."/>
            <person name="Lipzen A."/>
            <person name="Chen C."/>
            <person name="Yanf M."/>
            <person name="Daum C."/>
            <person name="Ng V."/>
            <person name="Clum A."/>
            <person name="Ohm R."/>
            <person name="Martin F."/>
            <person name="Silar P."/>
            <person name="Natvig D."/>
            <person name="Lalanne C."/>
            <person name="Gautier V."/>
            <person name="Ament-Velasquez S.L."/>
            <person name="Kruys A."/>
            <person name="Hutchinson M.I."/>
            <person name="Powell A.J."/>
            <person name="Barry K."/>
            <person name="Miller A.N."/>
            <person name="Grigoriev I.V."/>
            <person name="Debuchy R."/>
            <person name="Gladieux P."/>
            <person name="Thoren M.H."/>
            <person name="Johannesson H."/>
        </authorList>
    </citation>
    <scope>NUCLEOTIDE SEQUENCE</scope>
    <source>
        <strain evidence="10">CBS 892.96</strain>
    </source>
</reference>
<dbReference type="EC" id="3.4.19.12" evidence="8"/>
<dbReference type="PANTHER" id="PTHR10589">
    <property type="entry name" value="UBIQUITIN CARBOXYL-TERMINAL HYDROLASE"/>
    <property type="match status" value="1"/>
</dbReference>
<dbReference type="Pfam" id="PF01088">
    <property type="entry name" value="Peptidase_C12"/>
    <property type="match status" value="1"/>
</dbReference>
<comment type="caution">
    <text evidence="10">The sequence shown here is derived from an EMBL/GenBank/DDBJ whole genome shotgun (WGS) entry which is preliminary data.</text>
</comment>
<dbReference type="SUPFAM" id="SSF54001">
    <property type="entry name" value="Cysteine proteinases"/>
    <property type="match status" value="1"/>
</dbReference>
<dbReference type="Proteomes" id="UP001302321">
    <property type="component" value="Unassembled WGS sequence"/>
</dbReference>
<gene>
    <name evidence="10" type="ORF">QBC36DRAFT_338327</name>
</gene>
<evidence type="ECO:0000256" key="5">
    <source>
        <dbReference type="ARBA" id="ARBA00022801"/>
    </source>
</evidence>
<feature type="domain" description="UCH catalytic" evidence="9">
    <location>
        <begin position="11"/>
        <end position="242"/>
    </location>
</feature>
<dbReference type="InterPro" id="IPR057254">
    <property type="entry name" value="UCH_AS"/>
</dbReference>
<evidence type="ECO:0000256" key="3">
    <source>
        <dbReference type="ARBA" id="ARBA00022670"/>
    </source>
</evidence>
<evidence type="ECO:0000256" key="7">
    <source>
        <dbReference type="PROSITE-ProRule" id="PRU01393"/>
    </source>
</evidence>